<dbReference type="SUPFAM" id="SSF53335">
    <property type="entry name" value="S-adenosyl-L-methionine-dependent methyltransferases"/>
    <property type="match status" value="1"/>
</dbReference>
<feature type="binding site" evidence="5">
    <location>
        <position position="35"/>
    </location>
    <ligand>
        <name>S-methyl-5'-thioadenosine</name>
        <dbReference type="ChEBI" id="CHEBI:17509"/>
    </ligand>
</feature>
<comment type="pathway">
    <text evidence="5">Amine and polyamine biosynthesis; spermidine biosynthesis; spermidine from putrescine: step 1/1.</text>
</comment>
<feature type="binding site" evidence="5">
    <location>
        <position position="90"/>
    </location>
    <ligand>
        <name>spermidine</name>
        <dbReference type="ChEBI" id="CHEBI:57834"/>
    </ligand>
</feature>
<dbReference type="InterPro" id="IPR029063">
    <property type="entry name" value="SAM-dependent_MTases_sf"/>
</dbReference>
<evidence type="ECO:0000313" key="8">
    <source>
        <dbReference type="EMBL" id="HGE98603.1"/>
    </source>
</evidence>
<accession>A0A7C3UNG1</accession>
<comment type="similarity">
    <text evidence="1 5">Belongs to the spermidine/spermine synthase family.</text>
</comment>
<dbReference type="HAMAP" id="MF_00198">
    <property type="entry name" value="Spermidine_synth"/>
    <property type="match status" value="1"/>
</dbReference>
<evidence type="ECO:0000256" key="2">
    <source>
        <dbReference type="ARBA" id="ARBA00022679"/>
    </source>
</evidence>
<dbReference type="InterPro" id="IPR037163">
    <property type="entry name" value="Spermidine_synt_N_sf"/>
</dbReference>
<dbReference type="InterPro" id="IPR001045">
    <property type="entry name" value="Spermi_synthase"/>
</dbReference>
<dbReference type="PROSITE" id="PS51006">
    <property type="entry name" value="PABS_2"/>
    <property type="match status" value="1"/>
</dbReference>
<dbReference type="AlphaFoldDB" id="A0A7C3UNG1"/>
<keyword evidence="2 5" id="KW-0808">Transferase</keyword>
<keyword evidence="3 5" id="KW-0620">Polyamine biosynthesis</keyword>
<dbReference type="Pfam" id="PF17284">
    <property type="entry name" value="Spermine_synt_N"/>
    <property type="match status" value="1"/>
</dbReference>
<comment type="caution">
    <text evidence="8">The sequence shown here is derived from an EMBL/GenBank/DDBJ whole genome shotgun (WGS) entry which is preliminary data.</text>
</comment>
<keyword evidence="5" id="KW-0745">Spermidine biosynthesis</keyword>
<evidence type="ECO:0000256" key="6">
    <source>
        <dbReference type="PROSITE-ProRule" id="PRU00354"/>
    </source>
</evidence>
<sequence length="284" mass="33017">MKEDDRLLVLENSLKDFTTVFYVEELIARERTPFQLVELYRLKGFGISLFLDGVLQSTELDEYIYHEAIVHPALFAHPSPKKVFIGGGGECATLREVLRHSEVEYVKMKEIDERLFELIKEKASNFSSECYNDKRVDLKFEDVRSIVEENIKYDVIIFDLCDPDDENTEKGYYSQSFIKSLKKKIGTNGILSLQAGSLYFHNQKYLRKIYKNLKQVFDNVIMFEIFPPSFQAPWVICIASDSEELLKPKRTDIPNLKFYSTDFHPHLLSNLSTVQYGLVYGEAE</sequence>
<evidence type="ECO:0000256" key="1">
    <source>
        <dbReference type="ARBA" id="ARBA00007867"/>
    </source>
</evidence>
<evidence type="ECO:0000256" key="4">
    <source>
        <dbReference type="ARBA" id="ARBA00048874"/>
    </source>
</evidence>
<dbReference type="GO" id="GO:0010487">
    <property type="term" value="F:thermospermine synthase activity"/>
    <property type="evidence" value="ECO:0007669"/>
    <property type="project" value="UniProtKB-EC"/>
</dbReference>
<dbReference type="EC" id="2.5.1.16" evidence="5"/>
<dbReference type="PANTHER" id="PTHR43317">
    <property type="entry name" value="THERMOSPERMINE SYNTHASE ACAULIS5"/>
    <property type="match status" value="1"/>
</dbReference>
<evidence type="ECO:0000256" key="3">
    <source>
        <dbReference type="ARBA" id="ARBA00023115"/>
    </source>
</evidence>
<proteinExistence type="inferred from homology"/>
<dbReference type="GO" id="GO:0008295">
    <property type="term" value="P:spermidine biosynthetic process"/>
    <property type="evidence" value="ECO:0007669"/>
    <property type="project" value="UniProtKB-UniRule"/>
</dbReference>
<evidence type="ECO:0000259" key="7">
    <source>
        <dbReference type="PROSITE" id="PS51006"/>
    </source>
</evidence>
<protein>
    <recommendedName>
        <fullName evidence="5">Polyamine aminopropyltransferase</fullName>
    </recommendedName>
    <alternativeName>
        <fullName evidence="5">Putrescine aminopropyltransferase</fullName>
        <shortName evidence="5">PAPT</shortName>
    </alternativeName>
    <alternativeName>
        <fullName evidence="5">Spermidine synthase</fullName>
        <shortName evidence="5">SPDS</shortName>
        <shortName evidence="5">SPDSY</shortName>
        <ecNumber evidence="5">2.5.1.16</ecNumber>
    </alternativeName>
</protein>
<dbReference type="Gene3D" id="2.30.140.10">
    <property type="entry name" value="Spermidine synthase, tetramerisation domain"/>
    <property type="match status" value="1"/>
</dbReference>
<dbReference type="GO" id="GO:0004766">
    <property type="term" value="F:spermidine synthase activity"/>
    <property type="evidence" value="ECO:0007669"/>
    <property type="project" value="UniProtKB-UniRule"/>
</dbReference>
<feature type="binding site" evidence="5">
    <location>
        <begin position="142"/>
        <end position="143"/>
    </location>
    <ligand>
        <name>S-methyl-5'-thioadenosine</name>
        <dbReference type="ChEBI" id="CHEBI:17509"/>
    </ligand>
</feature>
<dbReference type="InterPro" id="IPR030374">
    <property type="entry name" value="PABS"/>
</dbReference>
<dbReference type="Gene3D" id="3.40.50.150">
    <property type="entry name" value="Vaccinia Virus protein VP39"/>
    <property type="match status" value="1"/>
</dbReference>
<comment type="caution">
    <text evidence="5">Lacks conserved residue(s) required for the propagation of feature annotation.</text>
</comment>
<comment type="catalytic activity">
    <reaction evidence="4">
        <text>S-adenosyl 3-(methylsulfanyl)propylamine + spermidine = thermospermine + S-methyl-5'-thioadenosine + H(+)</text>
        <dbReference type="Rhea" id="RHEA:30515"/>
        <dbReference type="ChEBI" id="CHEBI:15378"/>
        <dbReference type="ChEBI" id="CHEBI:17509"/>
        <dbReference type="ChEBI" id="CHEBI:57443"/>
        <dbReference type="ChEBI" id="CHEBI:57834"/>
        <dbReference type="ChEBI" id="CHEBI:59903"/>
        <dbReference type="EC" id="2.5.1.79"/>
    </reaction>
</comment>
<feature type="binding site" evidence="5">
    <location>
        <position position="66"/>
    </location>
    <ligand>
        <name>spermidine</name>
        <dbReference type="ChEBI" id="CHEBI:57834"/>
    </ligand>
</feature>
<reference evidence="8" key="1">
    <citation type="journal article" date="2020" name="mSystems">
        <title>Genome- and Community-Level Interaction Insights into Carbon Utilization and Element Cycling Functions of Hydrothermarchaeota in Hydrothermal Sediment.</title>
        <authorList>
            <person name="Zhou Z."/>
            <person name="Liu Y."/>
            <person name="Xu W."/>
            <person name="Pan J."/>
            <person name="Luo Z.H."/>
            <person name="Li M."/>
        </authorList>
    </citation>
    <scope>NUCLEOTIDE SEQUENCE [LARGE SCALE GENOMIC DNA]</scope>
    <source>
        <strain evidence="8">SpSt-906</strain>
    </source>
</reference>
<feature type="active site" description="Proton acceptor" evidence="5 6">
    <location>
        <position position="159"/>
    </location>
</feature>
<name>A0A7C3UNG1_UNCW3</name>
<evidence type="ECO:0000256" key="5">
    <source>
        <dbReference type="HAMAP-Rule" id="MF_00198"/>
    </source>
</evidence>
<dbReference type="InterPro" id="IPR035246">
    <property type="entry name" value="Spermidine_synt_N"/>
</dbReference>
<gene>
    <name evidence="5" type="primary">speE</name>
    <name evidence="8" type="ORF">ENX07_00810</name>
</gene>
<dbReference type="EMBL" id="DTMQ01000009">
    <property type="protein sequence ID" value="HGE98603.1"/>
    <property type="molecule type" value="Genomic_DNA"/>
</dbReference>
<comment type="subunit">
    <text evidence="5">Homodimer or homotetramer.</text>
</comment>
<dbReference type="UniPathway" id="UPA00248">
    <property type="reaction ID" value="UER00314"/>
</dbReference>
<organism evidence="8">
    <name type="scientific">candidate division WOR-3 bacterium</name>
    <dbReference type="NCBI Taxonomy" id="2052148"/>
    <lineage>
        <taxon>Bacteria</taxon>
        <taxon>Bacteria division WOR-3</taxon>
    </lineage>
</organism>
<dbReference type="Pfam" id="PF01564">
    <property type="entry name" value="Spermine_synth"/>
    <property type="match status" value="1"/>
</dbReference>
<comment type="function">
    <text evidence="5">Catalyzes the irreversible transfer of a propylamine group from the amino donor S-adenosylmethioninamine (decarboxy-AdoMet) to putrescine (1,4-diaminobutane) to yield spermidine.</text>
</comment>
<feature type="domain" description="PABS" evidence="7">
    <location>
        <begin position="5"/>
        <end position="241"/>
    </location>
</feature>
<dbReference type="PANTHER" id="PTHR43317:SF1">
    <property type="entry name" value="THERMOSPERMINE SYNTHASE ACAULIS5"/>
    <property type="match status" value="1"/>
</dbReference>
<feature type="binding site" evidence="5">
    <location>
        <position position="110"/>
    </location>
    <ligand>
        <name>S-methyl-5'-thioadenosine</name>
        <dbReference type="ChEBI" id="CHEBI:17509"/>
    </ligand>
</feature>
<comment type="catalytic activity">
    <reaction evidence="5">
        <text>S-adenosyl 3-(methylsulfanyl)propylamine + putrescine = S-methyl-5'-thioadenosine + spermidine + H(+)</text>
        <dbReference type="Rhea" id="RHEA:12721"/>
        <dbReference type="ChEBI" id="CHEBI:15378"/>
        <dbReference type="ChEBI" id="CHEBI:17509"/>
        <dbReference type="ChEBI" id="CHEBI:57443"/>
        <dbReference type="ChEBI" id="CHEBI:57834"/>
        <dbReference type="ChEBI" id="CHEBI:326268"/>
        <dbReference type="EC" id="2.5.1.16"/>
    </reaction>
</comment>